<proteinExistence type="predicted"/>
<evidence type="ECO:0000313" key="1">
    <source>
        <dbReference type="EMBL" id="VTZ60457.1"/>
    </source>
</evidence>
<name>A0A508WSF6_9HYPH</name>
<reference evidence="1" key="1">
    <citation type="submission" date="2019-06" db="EMBL/GenBank/DDBJ databases">
        <authorList>
            <person name="Le Quere A."/>
            <person name="Colella S."/>
        </authorList>
    </citation>
    <scope>NUCLEOTIDE SEQUENCE</scope>
    <source>
        <strain evidence="1">EmedicaeMD41</strain>
    </source>
</reference>
<dbReference type="Proteomes" id="UP000507954">
    <property type="component" value="Unassembled WGS sequence"/>
</dbReference>
<protein>
    <submittedName>
        <fullName evidence="1">Uncharacterized protein</fullName>
    </submittedName>
</protein>
<sequence>MKLAAFQQMLAAIWDTGMSSADVAERVGISISALRYAQRKGPNADLAEAVAAIYRERVPPEPEPIRVVPRFHERCVPRWGR</sequence>
<dbReference type="RefSeq" id="WP_127614168.1">
    <property type="nucleotide sequence ID" value="NZ_CABFNB010000068.1"/>
</dbReference>
<gene>
    <name evidence="1" type="ORF">EMEDMD4_160038</name>
</gene>
<dbReference type="AlphaFoldDB" id="A0A508WSF6"/>
<accession>A0A508WSF6</accession>
<organism evidence="1">
    <name type="scientific">Sinorhizobium medicae</name>
    <dbReference type="NCBI Taxonomy" id="110321"/>
    <lineage>
        <taxon>Bacteria</taxon>
        <taxon>Pseudomonadati</taxon>
        <taxon>Pseudomonadota</taxon>
        <taxon>Alphaproteobacteria</taxon>
        <taxon>Hyphomicrobiales</taxon>
        <taxon>Rhizobiaceae</taxon>
        <taxon>Sinorhizobium/Ensifer group</taxon>
        <taxon>Sinorhizobium</taxon>
    </lineage>
</organism>
<dbReference type="EMBL" id="CABFNB010000068">
    <property type="protein sequence ID" value="VTZ60457.1"/>
    <property type="molecule type" value="Genomic_DNA"/>
</dbReference>